<sequence length="33" mass="3915">MRKQADVVLVDEAHLLLSNRDAFNNFNYQNHLE</sequence>
<dbReference type="EMBL" id="VBSP01000004">
    <property type="protein sequence ID" value="TLQ49106.1"/>
    <property type="molecule type" value="Genomic_DNA"/>
</dbReference>
<accession>A0A5R9ELC8</accession>
<comment type="caution">
    <text evidence="2">The sequence shown here is derived from an EMBL/GenBank/DDBJ whole genome shotgun (WGS) entry which is preliminary data.</text>
</comment>
<dbReference type="InterPro" id="IPR018647">
    <property type="entry name" value="SLFN_3-like_DNA/RNA_helicase"/>
</dbReference>
<proteinExistence type="predicted"/>
<evidence type="ECO:0000313" key="3">
    <source>
        <dbReference type="Proteomes" id="UP000306420"/>
    </source>
</evidence>
<evidence type="ECO:0000313" key="2">
    <source>
        <dbReference type="EMBL" id="TLQ49106.1"/>
    </source>
</evidence>
<dbReference type="Proteomes" id="UP000306420">
    <property type="component" value="Unassembled WGS sequence"/>
</dbReference>
<dbReference type="RefSeq" id="WP_138403816.1">
    <property type="nucleotide sequence ID" value="NZ_VBSP01000004.1"/>
</dbReference>
<dbReference type="AlphaFoldDB" id="A0A5R9ELC8"/>
<feature type="domain" description="Schlafen group 3-like DNA/RNA helicase" evidence="1">
    <location>
        <begin position="2"/>
        <end position="33"/>
    </location>
</feature>
<dbReference type="Pfam" id="PF09848">
    <property type="entry name" value="SLFN-g3_helicase"/>
    <property type="match status" value="1"/>
</dbReference>
<organism evidence="2 3">
    <name type="scientific">Ruoffia tabacinasalis</name>
    <dbReference type="NCBI Taxonomy" id="87458"/>
    <lineage>
        <taxon>Bacteria</taxon>
        <taxon>Bacillati</taxon>
        <taxon>Bacillota</taxon>
        <taxon>Bacilli</taxon>
        <taxon>Lactobacillales</taxon>
        <taxon>Aerococcaceae</taxon>
        <taxon>Ruoffia</taxon>
    </lineage>
</organism>
<evidence type="ECO:0000259" key="1">
    <source>
        <dbReference type="Pfam" id="PF09848"/>
    </source>
</evidence>
<reference evidence="2 3" key="1">
    <citation type="submission" date="2019-05" db="EMBL/GenBank/DDBJ databases">
        <title>The metagenome of a microbial culture collection derived from dairy environment covers the genomic content of the human microbiome.</title>
        <authorList>
            <person name="Roder T."/>
            <person name="Wuthrich D."/>
            <person name="Sattari Z."/>
            <person name="Von Ah U."/>
            <person name="Bar C."/>
            <person name="Ronchi F."/>
            <person name="Macpherson A.J."/>
            <person name="Ganal-Vonarburg S.C."/>
            <person name="Bruggmann R."/>
            <person name="Vergeres G."/>
        </authorList>
    </citation>
    <scope>NUCLEOTIDE SEQUENCE [LARGE SCALE GENOMIC DNA]</scope>
    <source>
        <strain evidence="2 3">FAM 24227</strain>
    </source>
</reference>
<name>A0A5R9ELC8_9LACT</name>
<gene>
    <name evidence="2" type="ORF">FEZ33_02490</name>
</gene>
<protein>
    <submittedName>
        <fullName evidence="2">DUF2075 domain-containing protein</fullName>
    </submittedName>
</protein>